<dbReference type="GO" id="GO:0003850">
    <property type="term" value="F:2-deoxyglucose-6-phosphatase activity"/>
    <property type="evidence" value="ECO:0007669"/>
    <property type="project" value="TreeGrafter"/>
</dbReference>
<sequence length="245" mass="26793">MVEFTVDVCLFDLDGTIVNSIEAVELAWIKLCKAYNVDHIEVLKFSHGVRSIDVLVKFFPDIDNTDNAGVKLLESSIATEFANLVKLIPGSKDLLLSLDVNTDGLAYGERKWAIVTSGSPYSVFSWFDNILKDVKKPDIFITGFDVKAGKPDPEGYASAKEQLCKLWKFDSQKARAVVFEDAPAGVIAGKAMGATVVGITSSHSKEVLFEAGADYVVYDLTQVSVVKNTRDDGITIKVVDPISKY</sequence>
<keyword evidence="2" id="KW-1185">Reference proteome</keyword>
<organism evidence="1 2">
    <name type="scientific">Tetrapisispora phaffii (strain ATCC 24235 / CBS 4417 / NBRC 1672 / NRRL Y-8282 / UCD 70-5)</name>
    <name type="common">Yeast</name>
    <name type="synonym">Fabospora phaffii</name>
    <dbReference type="NCBI Taxonomy" id="1071381"/>
    <lineage>
        <taxon>Eukaryota</taxon>
        <taxon>Fungi</taxon>
        <taxon>Dikarya</taxon>
        <taxon>Ascomycota</taxon>
        <taxon>Saccharomycotina</taxon>
        <taxon>Saccharomycetes</taxon>
        <taxon>Saccharomycetales</taxon>
        <taxon>Saccharomycetaceae</taxon>
        <taxon>Tetrapisispora</taxon>
    </lineage>
</organism>
<dbReference type="Gene3D" id="1.10.150.240">
    <property type="entry name" value="Putative phosphatase, domain 2"/>
    <property type="match status" value="1"/>
</dbReference>
<dbReference type="PANTHER" id="PTHR43481">
    <property type="entry name" value="FRUCTOSE-1-PHOSPHATE PHOSPHATASE"/>
    <property type="match status" value="1"/>
</dbReference>
<dbReference type="Pfam" id="PF00702">
    <property type="entry name" value="Hydrolase"/>
    <property type="match status" value="1"/>
</dbReference>
<dbReference type="InterPro" id="IPR036412">
    <property type="entry name" value="HAD-like_sf"/>
</dbReference>
<reference evidence="1 2" key="1">
    <citation type="journal article" date="2011" name="Proc. Natl. Acad. Sci. U.S.A.">
        <title>Evolutionary erosion of yeast sex chromosomes by mating-type switching accidents.</title>
        <authorList>
            <person name="Gordon J.L."/>
            <person name="Armisen D."/>
            <person name="Proux-Wera E."/>
            <person name="Oheigeartaigh S.S."/>
            <person name="Byrne K.P."/>
            <person name="Wolfe K.H."/>
        </authorList>
    </citation>
    <scope>NUCLEOTIDE SEQUENCE [LARGE SCALE GENOMIC DNA]</scope>
    <source>
        <strain evidence="2">ATCC 24235 / CBS 4417 / NBRC 1672 / NRRL Y-8282 / UCD 70-5</strain>
    </source>
</reference>
<dbReference type="InterPro" id="IPR006439">
    <property type="entry name" value="HAD-SF_hydro_IA"/>
</dbReference>
<dbReference type="SFLD" id="SFLDG01129">
    <property type="entry name" value="C1.5:_HAD__Beta-PGM__Phosphata"/>
    <property type="match status" value="1"/>
</dbReference>
<dbReference type="InterPro" id="IPR023198">
    <property type="entry name" value="PGP-like_dom2"/>
</dbReference>
<dbReference type="EMBL" id="HE612859">
    <property type="protein sequence ID" value="CCE62810.1"/>
    <property type="molecule type" value="Genomic_DNA"/>
</dbReference>
<dbReference type="SFLD" id="SFLDS00003">
    <property type="entry name" value="Haloacid_Dehalogenase"/>
    <property type="match status" value="1"/>
</dbReference>
<dbReference type="NCBIfam" id="TIGR01509">
    <property type="entry name" value="HAD-SF-IA-v3"/>
    <property type="match status" value="1"/>
</dbReference>
<dbReference type="SUPFAM" id="SSF56784">
    <property type="entry name" value="HAD-like"/>
    <property type="match status" value="1"/>
</dbReference>
<dbReference type="RefSeq" id="XP_003685244.1">
    <property type="nucleotide sequence ID" value="XM_003685196.1"/>
</dbReference>
<dbReference type="CDD" id="cd07527">
    <property type="entry name" value="HAD_ScGPP-like"/>
    <property type="match status" value="1"/>
</dbReference>
<dbReference type="GeneID" id="11534147"/>
<gene>
    <name evidence="1" type="primary">TPHA0D01700</name>
    <name evidence="1" type="ordered locus">TPHA_0D01700</name>
</gene>
<evidence type="ECO:0000313" key="2">
    <source>
        <dbReference type="Proteomes" id="UP000005666"/>
    </source>
</evidence>
<dbReference type="OrthoDB" id="40579at2759"/>
<dbReference type="STRING" id="1071381.G8BSI9"/>
<dbReference type="PANTHER" id="PTHR43481:SF9">
    <property type="entry name" value="2-DEOXYGLUCOSE-6-PHOSPHATE PHOSPHATASE 1-RELATED"/>
    <property type="match status" value="1"/>
</dbReference>
<dbReference type="KEGG" id="tpf:TPHA_0D01700"/>
<protein>
    <submittedName>
        <fullName evidence="1">Uncharacterized protein</fullName>
    </submittedName>
</protein>
<name>G8BSI9_TETPH</name>
<dbReference type="InterPro" id="IPR051806">
    <property type="entry name" value="HAD-like_SPP"/>
</dbReference>
<dbReference type="Proteomes" id="UP000005666">
    <property type="component" value="Chromosome 4"/>
</dbReference>
<dbReference type="eggNOG" id="KOG2914">
    <property type="taxonomic scope" value="Eukaryota"/>
</dbReference>
<proteinExistence type="predicted"/>
<evidence type="ECO:0000313" key="1">
    <source>
        <dbReference type="EMBL" id="CCE62810.1"/>
    </source>
</evidence>
<dbReference type="AlphaFoldDB" id="G8BSI9"/>
<dbReference type="InterPro" id="IPR023214">
    <property type="entry name" value="HAD_sf"/>
</dbReference>
<dbReference type="HOGENOM" id="CLU_045011_13_4_1"/>
<accession>G8BSI9</accession>
<dbReference type="OMA" id="HGRQGYA"/>
<dbReference type="Gene3D" id="3.40.50.1000">
    <property type="entry name" value="HAD superfamily/HAD-like"/>
    <property type="match status" value="1"/>
</dbReference>